<dbReference type="RefSeq" id="XP_004036886.1">
    <property type="nucleotide sequence ID" value="XM_004036838.1"/>
</dbReference>
<organism evidence="2 3">
    <name type="scientific">Ichthyophthirius multifiliis</name>
    <name type="common">White spot disease agent</name>
    <name type="synonym">Ich</name>
    <dbReference type="NCBI Taxonomy" id="5932"/>
    <lineage>
        <taxon>Eukaryota</taxon>
        <taxon>Sar</taxon>
        <taxon>Alveolata</taxon>
        <taxon>Ciliophora</taxon>
        <taxon>Intramacronucleata</taxon>
        <taxon>Oligohymenophorea</taxon>
        <taxon>Hymenostomatida</taxon>
        <taxon>Ophryoglenina</taxon>
        <taxon>Ichthyophthirius</taxon>
    </lineage>
</organism>
<dbReference type="eggNOG" id="ENOG502SUUW">
    <property type="taxonomic scope" value="Eukaryota"/>
</dbReference>
<sequence length="95" mass="11462">MSDTDPRNPYGYNYEEFEYESKVFYKYQQIKKYIHFIPEDQEKVTNANFIYIGGMFLATLCSLGSGYLIRSSYIFKNKIIFLHKFIQEYPKIYYG</sequence>
<keyword evidence="1" id="KW-0472">Membrane</keyword>
<reference evidence="2 3" key="1">
    <citation type="submission" date="2011-07" db="EMBL/GenBank/DDBJ databases">
        <authorList>
            <person name="Coyne R."/>
            <person name="Brami D."/>
            <person name="Johnson J."/>
            <person name="Hostetler J."/>
            <person name="Hannick L."/>
            <person name="Clark T."/>
            <person name="Cassidy-Hanley D."/>
            <person name="Inman J."/>
        </authorList>
    </citation>
    <scope>NUCLEOTIDE SEQUENCE [LARGE SCALE GENOMIC DNA]</scope>
    <source>
        <strain evidence="2 3">G5</strain>
    </source>
</reference>
<dbReference type="OrthoDB" id="291928at2759"/>
<feature type="transmembrane region" description="Helical" evidence="1">
    <location>
        <begin position="49"/>
        <end position="69"/>
    </location>
</feature>
<accession>G0QPF8</accession>
<keyword evidence="1" id="KW-0812">Transmembrane</keyword>
<proteinExistence type="predicted"/>
<gene>
    <name evidence="2" type="ORF">IMG5_067410</name>
</gene>
<dbReference type="GeneID" id="14909068"/>
<name>G0QPF8_ICHMU</name>
<protein>
    <submittedName>
        <fullName evidence="2">Uncharacterized protein</fullName>
    </submittedName>
</protein>
<keyword evidence="1" id="KW-1133">Transmembrane helix</keyword>
<dbReference type="AlphaFoldDB" id="G0QPF8"/>
<evidence type="ECO:0000256" key="1">
    <source>
        <dbReference type="SAM" id="Phobius"/>
    </source>
</evidence>
<feature type="non-terminal residue" evidence="2">
    <location>
        <position position="95"/>
    </location>
</feature>
<dbReference type="Proteomes" id="UP000008983">
    <property type="component" value="Unassembled WGS sequence"/>
</dbReference>
<dbReference type="EMBL" id="GL983553">
    <property type="protein sequence ID" value="EGR32900.1"/>
    <property type="molecule type" value="Genomic_DNA"/>
</dbReference>
<keyword evidence="3" id="KW-1185">Reference proteome</keyword>
<evidence type="ECO:0000313" key="2">
    <source>
        <dbReference type="EMBL" id="EGR32900.1"/>
    </source>
</evidence>
<dbReference type="InParanoid" id="G0QPF8"/>
<evidence type="ECO:0000313" key="3">
    <source>
        <dbReference type="Proteomes" id="UP000008983"/>
    </source>
</evidence>